<feature type="region of interest" description="Disordered" evidence="14">
    <location>
        <begin position="2659"/>
        <end position="2680"/>
    </location>
</feature>
<dbReference type="InterPro" id="IPR000403">
    <property type="entry name" value="PI3/4_kinase_cat_dom"/>
</dbReference>
<evidence type="ECO:0000256" key="10">
    <source>
        <dbReference type="ARBA" id="ARBA00022777"/>
    </source>
</evidence>
<keyword evidence="6" id="KW-0597">Phosphoprotein</keyword>
<feature type="compositionally biased region" description="Polar residues" evidence="14">
    <location>
        <begin position="2663"/>
        <end position="2679"/>
    </location>
</feature>
<evidence type="ECO:0000259" key="17">
    <source>
        <dbReference type="PROSITE" id="PS51190"/>
    </source>
</evidence>
<evidence type="ECO:0000256" key="5">
    <source>
        <dbReference type="ARBA" id="ARBA00022527"/>
    </source>
</evidence>
<keyword evidence="7" id="KW-0808">Transferase</keyword>
<dbReference type="PROSITE" id="PS50290">
    <property type="entry name" value="PI3_4_KINASE_3"/>
    <property type="match status" value="1"/>
</dbReference>
<dbReference type="InterPro" id="IPR018936">
    <property type="entry name" value="PI3/4_kinase_CS"/>
</dbReference>
<feature type="domain" description="FATC" evidence="17">
    <location>
        <begin position="3976"/>
        <end position="4008"/>
    </location>
</feature>
<evidence type="ECO:0000313" key="18">
    <source>
        <dbReference type="EnsemblMetazoa" id="AALFPA23_008313.P11221"/>
    </source>
</evidence>
<keyword evidence="5" id="KW-0723">Serine/threonine-protein kinase</keyword>
<dbReference type="InterPro" id="IPR050517">
    <property type="entry name" value="DDR_Repair_Kinase"/>
</dbReference>
<dbReference type="PANTHER" id="PTHR11139:SF68">
    <property type="entry name" value="DNA-DEPENDENT PROTEIN KINASE CATALYTIC SUBUNIT"/>
    <property type="match status" value="1"/>
</dbReference>
<dbReference type="SMART" id="SM01343">
    <property type="entry name" value="FATC"/>
    <property type="match status" value="1"/>
</dbReference>
<dbReference type="InterPro" id="IPR003151">
    <property type="entry name" value="PIK-rel_kinase_FAT"/>
</dbReference>
<evidence type="ECO:0000256" key="7">
    <source>
        <dbReference type="ARBA" id="ARBA00022679"/>
    </source>
</evidence>
<dbReference type="InterPro" id="IPR011009">
    <property type="entry name" value="Kinase-like_dom_sf"/>
</dbReference>
<dbReference type="Pfam" id="PF02259">
    <property type="entry name" value="FAT"/>
    <property type="match status" value="1"/>
</dbReference>
<dbReference type="InterPro" id="IPR046803">
    <property type="entry name" value="DNAPKcs_CC1-2"/>
</dbReference>
<evidence type="ECO:0000256" key="14">
    <source>
        <dbReference type="SAM" id="MobiDB-lite"/>
    </source>
</evidence>
<dbReference type="SMART" id="SM01344">
    <property type="entry name" value="NUC194"/>
    <property type="match status" value="1"/>
</dbReference>
<feature type="domain" description="FAT" evidence="16">
    <location>
        <begin position="2826"/>
        <end position="3435"/>
    </location>
</feature>
<keyword evidence="10" id="KW-0418">Kinase</keyword>
<comment type="subcellular location">
    <subcellularLocation>
        <location evidence="1">Nucleus</location>
        <location evidence="1">Nucleolus</location>
    </subcellularLocation>
</comment>
<dbReference type="InterPro" id="IPR046804">
    <property type="entry name" value="DNA-PKcs_N"/>
</dbReference>
<dbReference type="SUPFAM" id="SSF56112">
    <property type="entry name" value="Protein kinase-like (PK-like)"/>
    <property type="match status" value="1"/>
</dbReference>
<dbReference type="Proteomes" id="UP000069940">
    <property type="component" value="Unassembled WGS sequence"/>
</dbReference>
<dbReference type="PROSITE" id="PS51189">
    <property type="entry name" value="FAT"/>
    <property type="match status" value="1"/>
</dbReference>
<dbReference type="InterPro" id="IPR045581">
    <property type="entry name" value="DNAPKcs_CC5"/>
</dbReference>
<dbReference type="PROSITE" id="PS00915">
    <property type="entry name" value="PI3_4_KINASE_1"/>
    <property type="match status" value="1"/>
</dbReference>
<dbReference type="SUPFAM" id="SSF48371">
    <property type="entry name" value="ARM repeat"/>
    <property type="match status" value="2"/>
</dbReference>
<evidence type="ECO:0000256" key="6">
    <source>
        <dbReference type="ARBA" id="ARBA00022553"/>
    </source>
</evidence>
<keyword evidence="19" id="KW-1185">Reference proteome</keyword>
<reference evidence="18" key="2">
    <citation type="submission" date="2025-05" db="UniProtKB">
        <authorList>
            <consortium name="EnsemblMetazoa"/>
        </authorList>
    </citation>
    <scope>IDENTIFICATION</scope>
    <source>
        <strain evidence="18">Foshan</strain>
    </source>
</reference>
<dbReference type="EC" id="2.7.11.1" evidence="3"/>
<dbReference type="Pfam" id="PF20500">
    <property type="entry name" value="DNA-PKcs_N"/>
    <property type="match status" value="1"/>
</dbReference>
<organism evidence="18 19">
    <name type="scientific">Aedes albopictus</name>
    <name type="common">Asian tiger mosquito</name>
    <name type="synonym">Stegomyia albopicta</name>
    <dbReference type="NCBI Taxonomy" id="7160"/>
    <lineage>
        <taxon>Eukaryota</taxon>
        <taxon>Metazoa</taxon>
        <taxon>Ecdysozoa</taxon>
        <taxon>Arthropoda</taxon>
        <taxon>Hexapoda</taxon>
        <taxon>Insecta</taxon>
        <taxon>Pterygota</taxon>
        <taxon>Neoptera</taxon>
        <taxon>Endopterygota</taxon>
        <taxon>Diptera</taxon>
        <taxon>Nematocera</taxon>
        <taxon>Culicoidea</taxon>
        <taxon>Culicidae</taxon>
        <taxon>Culicinae</taxon>
        <taxon>Aedini</taxon>
        <taxon>Aedes</taxon>
        <taxon>Stegomyia</taxon>
    </lineage>
</organism>
<dbReference type="Pfam" id="PF19704">
    <property type="entry name" value="DNAPKcs_CC5"/>
    <property type="match status" value="1"/>
</dbReference>
<evidence type="ECO:0000256" key="1">
    <source>
        <dbReference type="ARBA" id="ARBA00004604"/>
    </source>
</evidence>
<keyword evidence="9" id="KW-0227">DNA damage</keyword>
<dbReference type="Pfam" id="PF20502">
    <property type="entry name" value="DNAPKcs_CC1-2"/>
    <property type="match status" value="1"/>
</dbReference>
<dbReference type="RefSeq" id="XP_019543886.2">
    <property type="nucleotide sequence ID" value="XM_019688341.3"/>
</dbReference>
<evidence type="ECO:0000256" key="2">
    <source>
        <dbReference type="ARBA" id="ARBA00011031"/>
    </source>
</evidence>
<dbReference type="InterPro" id="IPR003152">
    <property type="entry name" value="FATC_dom"/>
</dbReference>
<reference evidence="19" key="1">
    <citation type="journal article" date="2015" name="Proc. Natl. Acad. Sci. U.S.A.">
        <title>Genome sequence of the Asian Tiger mosquito, Aedes albopictus, reveals insights into its biology, genetics, and evolution.</title>
        <authorList>
            <person name="Chen X.G."/>
            <person name="Jiang X."/>
            <person name="Gu J."/>
            <person name="Xu M."/>
            <person name="Wu Y."/>
            <person name="Deng Y."/>
            <person name="Zhang C."/>
            <person name="Bonizzoni M."/>
            <person name="Dermauw W."/>
            <person name="Vontas J."/>
            <person name="Armbruster P."/>
            <person name="Huang X."/>
            <person name="Yang Y."/>
            <person name="Zhang H."/>
            <person name="He W."/>
            <person name="Peng H."/>
            <person name="Liu Y."/>
            <person name="Wu K."/>
            <person name="Chen J."/>
            <person name="Lirakis M."/>
            <person name="Topalis P."/>
            <person name="Van Leeuwen T."/>
            <person name="Hall A.B."/>
            <person name="Jiang X."/>
            <person name="Thorpe C."/>
            <person name="Mueller R.L."/>
            <person name="Sun C."/>
            <person name="Waterhouse R.M."/>
            <person name="Yan G."/>
            <person name="Tu Z.J."/>
            <person name="Fang X."/>
            <person name="James A.A."/>
        </authorList>
    </citation>
    <scope>NUCLEOTIDE SEQUENCE [LARGE SCALE GENOMIC DNA]</scope>
    <source>
        <strain evidence="19">Foshan</strain>
    </source>
</reference>
<keyword evidence="13" id="KW-0539">Nucleus</keyword>
<comment type="similarity">
    <text evidence="2">Belongs to the PI3/PI4-kinase family.</text>
</comment>
<dbReference type="InterPro" id="IPR037706">
    <property type="entry name" value="DNA-PK_dom"/>
</dbReference>
<name>A0ABM1YE41_AEDAL</name>
<evidence type="ECO:0000256" key="12">
    <source>
        <dbReference type="ARBA" id="ARBA00023204"/>
    </source>
</evidence>
<evidence type="ECO:0000259" key="15">
    <source>
        <dbReference type="PROSITE" id="PS50290"/>
    </source>
</evidence>
<evidence type="ECO:0000256" key="3">
    <source>
        <dbReference type="ARBA" id="ARBA00012513"/>
    </source>
</evidence>
<sequence length="4008" mass="459390">MATELERVLSLLKGCIDSQHAAKAKECIVTIGELVLAGEGQSSAETEYYLDTFINSPNGVLAFLRRSIKASGRFQKANEEIFELLRRLIQKHSQLVRKSVESVVRECVRYVQSSSSVSARERELGTAVIQDLLVYKCLDEQYDMSQLLGDLLMVFDQRGKLTHRFQQSLFELIGLMAKDFPECVSEARQRKILDNMMRVAEGQLLEENYPSLVSLAGALQGLTLFLVNFAPGDAEEDGDLKRRIYLIVKKLSDWDEAVKERQAFRNALTLLERHSALFSPFLYVDYVHWQNILTTKWLRSSVEDRKVAIFALHSFHREIARQLLAREDLEESTSTAAGSTEAREARVTVLNYFMKYFKNVLMATGSKPYEIRVAIRGFGSMAEACSCLMSEEYMNELLLLVMQRTEFVYLVEEKSNELLEHLPDFVQALSDIMGHVRELTGVQIVALQNIIIGLVKDFHYLSSSYHELIVSSLMKTFGNLGKLGGGVLDSLLEKVVLRGIIWSCSHMLVVDVHQGRGPEENSNWKDYITYRNYLPLWRGLLKPGSSLSLDRGPLIKVIYTQLMKTLFLILDKLDLSTHKRTVKDDSGEDQDVFFCDPNIDLVPVKPKDFHIFFNVVDLYQDLLRYNESVRDHFEEWIPIYFDYMVRKSLKHPLVSGFVKLIDLGLFTANHLQYFQRQQSFSTISTVNLLVYYLELQIAKSRNSTGELQLTCLRFVLGAPVTLLDSFLDDSKDLIEVLCVAFQQGKGMLSLANAALSCVRRLVAEGSPISAENRERVLVHILPLLDSYLQTRDVALPPPVSSRLVKFQRKRSVQLTSSKIEKIKLQHALDASESDLVKFQLKVLVFLGELEPNVCTRMILRSELDGQAQLPQDVERPLVLWDLDSNRNISLQLLSSTGIRPIIKLDTIIARVCSLAVSSSDRKTKVAACELLHALILYIIGIQYQDKMTKLWTKLCNHLLQLATDTDIAVCQMFEPLLFQIIHYLTQPSKIGLKGTEVLANCLMESISHQTDTSVRDLAARCIREFLLWTIRQTPAQQRSALSSSSSVNLSVMLEKLRTFSLDSNPNRRLGAALAFNNIYRILREEETQIERCWFDLFYVFCMNFVMTEDFDCSTTNLEQVSATIDHLVRVLVVRKDMFNRESSVRIVPKVFGGCLLKDLVLWLFGQCSSRESSYRHKCMEIFPKLTSSVDGCRSGADFVGKYLSDQQILDICDHVDTINGIRNAPNLQFIAERKLPIILNVYLWLEYFAASLDMYYWLIKHSLLRNADELLTTSNLFTPVSYFLETVSNASMFDLMTMIRPDFVEDSHASIEFRVCTDKIIKFNLLKCTIIVRIVDLLSLVLPLRCCRSIPDTFWDSVAVSQFVVDLVYQPQKMGVDFKSCRETMEKFPKRVIDLLDKIEAFDNLQFKETVYHKLSEKLNDSMMDITDRVEDLMSSETIGLQDSNCAKGILMIAQRYTVFKRYFNSGTVDFLETASNKILHNIFGGLKKERLEELFVVDLTPSVKRFFSCVLHIVLLFKSSDTIELLVDCMLNDQQLRLFQQSVNSTILHGEHFVNTFDGVIFEYVIQRLPESLNLIVDRLNADNFPVIVKWLCNFLEFIYQRKRSEVIALRSVSDFLLAKWAPICDKATEIDNKFGSTDLRLIEFMSNLAMASPFALGDIGRKAVGFDRWLLNLIGNAQNSLDLKAKAMFLLPTLVGESDFEKANVAEALQKMQNQHFPLRSSEFISNSAERVSFENCLAALLDAMVVSKSPVLLKAVIDATAADAEHIAEHKIRIALEKYMSNQNSNQQCYNLKQIFAKFREESLEPNIRLTMLKRYLVTALRVCNVETIYTFYKLYIKNINDMIRSNYGQFGSGWEAEHALVNRLGGYQLIELYVAILQRDYLLTDDCIVAKALYGESGKIPGNRLITDLTKKAYAARSEVFLTPDSPTAELFRKYQCAAYRALAAIISNTKEDLQLYNVLLFRENPDKNEFIWRKLVNCTEAHLYDDFNQELEDYPKIRDKIVSIQRLTSSSDKSSSNRFKYIQMTSVFESSLSQDVTKLDLNYSVVRTTQEMASREAEEFAALKQHRTTVSLERSKINDHEVMATICAVIQHMHENKITPVVEGARATPPPWVKFLATSLRDQNQNRNVRLFLAKVIDNCRTWLKPYAATLIPPLMQVIVDECIASQLNTFVTDLIALILEWSDQSYQPASVDEISLASGLVKFVMRNCFHPRREVFRLNLELVKRLIEQWKAVISVPVQLLYDMIGPTQDPESAQNIGGLQLNAIVMANGLVPWTETAKFDFIRAIFRCLDSEKAAVYRPAAELLGMCLSNLYPAGEEREDERYQNEFVAKLITTRKRQEKKFMDIIYGIHKAFPTIVDSFLAVITNAIPNTNGAPKKVLLEMLLSRIEVYKEQVHRELVSLDMKGMLKDRQYQLLALHLINKSLSLMSGENLENLLESVVFMTSNDRIEVRDIVYEILIYLQENSLSTLSSESQQKLKRALLAGLSDPDQAIQNRMFDFWTNETRFPTDIDNRFRRVLSDLYEPSKEADYLGYATQILLDSAVKNPESKRRIFQHEYETDVKLREYAIDTRWRQRNSFASAPLFVESQQRLFTAGDGSQMERLIKATQFGEEGALFEPTLDPSVITQPSTSFTLPTQHSLMFEINPPILDRRSRRTVSQAGTPASRSSQSYESLRKRILKDKDRSARDQALRAIDRYSYETTRKAESHKMKQGEVVLYRRYRIGDFPDLLINSLALLMPLQALCRRDPPLARQVFVAIFSGILDEWDQNELDSREAIAAIDGSIQQIFTETKNCDPNLFGALIEVAMMRPKLFNLPAEGVTTVASGANMMTMGVLYLESKLHEYDFPKMSISSRSSSVTLEALHWIKLAELNHALNEYDILGDIFSDKMDSDPRLREAIELESSGNFYKARELYLQMIRDNQSRVAEQNFCYQSYFNCYAQMGMWEDLVPILERQVDGNMEEFWTDEWNLENILPKYVHSNARLNLAGDERGRRFIGLLETWMRVPDRMDYIKSNFGEEIAMLQIASGEYSRAKMYSNQVMRQFLEEWSYLDVLSDKLRVQKLLDIRKVSEIYSFSTLLSNRMEENQLKKLAFNWNSSFPTVSDSPTVWDTLLVYRKFVLNKLESLLEASADDRLHQIDFVKQFTDAIFATELRLLDAAFGQNNYRFAKKIVKRLDVVKEEQSERGYRWRIANLKLRRLGEMESGAQAAESFQRLEIIWQKLKTVVGETGLESYKTVKVAGLHELFQVCETLREVIRKNPQLDEGSLDVQLAASSRESLQKSIEVLSEELFDDSIGRSTDVTLLADCHFKMAQFCYDQLEVEVLGETLDLERQLVTALLASMQYGSKPARQLFPCLLQLPFLQDGTLHDCFIEASHAVPEWMFLRWIPQILSFVDFSQQNSFLETLLTRIATSYPMALYYPAKMNFQRHQARSGNNTSPFASRLMELLYIPKLDRFVSELTQVVIPSMKVSKIIIDVRMACCQSNEEFHKLVNDLAGEAFPENSPDLGREHQKLIPLKAEWLKLLEFDWSQTEEIQQHLNYLKDKVSRMVPRQTTLELGKYSPWLAGYHFNEREEMLELPGQYNIDHKPNVCNHVRIVKVCTELELYKTLRNPIRIRINGSDGKSYDFLVKYGEDLRQDQRIQQLLGTISNQLALDRRCKEQQLSVRTYEVIPIRVDFGIIGWLSNTSSIKTVAVRSMIRFNPDGDVSGAITTEYMQFLREASGLSGSSHPPLSKLYGKVAATCTPERIALKFDELRYKIKEDTFKRALFEMAVSAESFYSLRANFAKSLMAMNVSCWILGIGDRHTSNVLIDRSNGKLAGVDFGIAFGAGTRDQGIPEMVPFRLTPQFVNVMEPMRTSGMMHKYMVYTLRCLRESRKLLRSCLEVFVREPTVDWLEAAQRRFVQEENKPELRWDPQARINIAIRKLNGANPKVLIAEELRLGQVGCNREILDGYLKLLKVGDPLLESGNLTAEQQVQCLLKTATSGAVLGITYAGWFPWF</sequence>
<dbReference type="Pfam" id="PF02260">
    <property type="entry name" value="FATC"/>
    <property type="match status" value="1"/>
</dbReference>
<dbReference type="Pfam" id="PF08163">
    <property type="entry name" value="DNAPKcs_CC3"/>
    <property type="match status" value="1"/>
</dbReference>
<dbReference type="PANTHER" id="PTHR11139">
    <property type="entry name" value="ATAXIA TELANGIECTASIA MUTATED ATM -RELATED"/>
    <property type="match status" value="1"/>
</dbReference>
<dbReference type="InterPro" id="IPR016024">
    <property type="entry name" value="ARM-type_fold"/>
</dbReference>
<dbReference type="InterPro" id="IPR036940">
    <property type="entry name" value="PI3/4_kinase_cat_sf"/>
</dbReference>
<dbReference type="SMART" id="SM00146">
    <property type="entry name" value="PI3Kc"/>
    <property type="match status" value="1"/>
</dbReference>
<dbReference type="Gene3D" id="1.25.10.10">
    <property type="entry name" value="Leucine-rich Repeat Variant"/>
    <property type="match status" value="1"/>
</dbReference>
<keyword evidence="8" id="KW-0547">Nucleotide-binding</keyword>
<evidence type="ECO:0000256" key="13">
    <source>
        <dbReference type="ARBA" id="ARBA00023242"/>
    </source>
</evidence>
<dbReference type="GeneID" id="109414486"/>
<dbReference type="InterPro" id="IPR012582">
    <property type="entry name" value="DNAPKcs_CC3"/>
</dbReference>
<evidence type="ECO:0000256" key="9">
    <source>
        <dbReference type="ARBA" id="ARBA00022763"/>
    </source>
</evidence>
<dbReference type="Gene3D" id="1.10.1070.11">
    <property type="entry name" value="Phosphatidylinositol 3-/4-kinase, catalytic domain"/>
    <property type="match status" value="1"/>
</dbReference>
<evidence type="ECO:0000259" key="16">
    <source>
        <dbReference type="PROSITE" id="PS51189"/>
    </source>
</evidence>
<accession>A0ABM1YE41</accession>
<dbReference type="Pfam" id="PF00454">
    <property type="entry name" value="PI3_PI4_kinase"/>
    <property type="match status" value="1"/>
</dbReference>
<dbReference type="EnsemblMetazoa" id="AALFPA23_008313.R11221">
    <property type="protein sequence ID" value="AALFPA23_008313.P11221"/>
    <property type="gene ID" value="AALFPA23_008313"/>
</dbReference>
<evidence type="ECO:0000256" key="4">
    <source>
        <dbReference type="ARBA" id="ARBA00018077"/>
    </source>
</evidence>
<dbReference type="CDD" id="cd05172">
    <property type="entry name" value="PIKKc_DNA-PK"/>
    <property type="match status" value="1"/>
</dbReference>
<keyword evidence="12" id="KW-0234">DNA repair</keyword>
<dbReference type="PROSITE" id="PS51190">
    <property type="entry name" value="FATC"/>
    <property type="match status" value="1"/>
</dbReference>
<dbReference type="Gene3D" id="3.30.1010.10">
    <property type="entry name" value="Phosphatidylinositol 3-kinase Catalytic Subunit, Chain A, domain 4"/>
    <property type="match status" value="1"/>
</dbReference>
<feature type="domain" description="PI3K/PI4K catalytic" evidence="15">
    <location>
        <begin position="3607"/>
        <end position="3942"/>
    </location>
</feature>
<keyword evidence="11" id="KW-0067">ATP-binding</keyword>
<evidence type="ECO:0000313" key="19">
    <source>
        <dbReference type="Proteomes" id="UP000069940"/>
    </source>
</evidence>
<evidence type="ECO:0000256" key="11">
    <source>
        <dbReference type="ARBA" id="ARBA00022840"/>
    </source>
</evidence>
<evidence type="ECO:0000256" key="8">
    <source>
        <dbReference type="ARBA" id="ARBA00022741"/>
    </source>
</evidence>
<dbReference type="InterPro" id="IPR011989">
    <property type="entry name" value="ARM-like"/>
</dbReference>
<proteinExistence type="inferred from homology"/>
<dbReference type="InterPro" id="IPR014009">
    <property type="entry name" value="PIK_FAT"/>
</dbReference>
<protein>
    <recommendedName>
        <fullName evidence="4">DNA-dependent protein kinase catalytic subunit</fullName>
        <ecNumber evidence="3">2.7.11.1</ecNumber>
    </recommendedName>
</protein>